<reference evidence="1 2" key="1">
    <citation type="submission" date="2023-04" db="EMBL/GenBank/DDBJ databases">
        <title>Forest soil microbial communities from Buena Vista Peninsula, Colon Province, Panama.</title>
        <authorList>
            <person name="Bouskill N."/>
        </authorList>
    </citation>
    <scope>NUCLEOTIDE SEQUENCE [LARGE SCALE GENOMIC DNA]</scope>
    <source>
        <strain evidence="1 2">CFH S0262</strain>
    </source>
</reference>
<evidence type="ECO:0000313" key="2">
    <source>
        <dbReference type="Proteomes" id="UP001160334"/>
    </source>
</evidence>
<dbReference type="Proteomes" id="UP001160334">
    <property type="component" value="Unassembled WGS sequence"/>
</dbReference>
<evidence type="ECO:0000313" key="1">
    <source>
        <dbReference type="EMBL" id="MDH6279830.1"/>
    </source>
</evidence>
<protein>
    <submittedName>
        <fullName evidence="1">Uncharacterized protein</fullName>
    </submittedName>
</protein>
<proteinExistence type="predicted"/>
<organism evidence="1 2">
    <name type="scientific">Prescottella agglutinans</name>
    <dbReference type="NCBI Taxonomy" id="1644129"/>
    <lineage>
        <taxon>Bacteria</taxon>
        <taxon>Bacillati</taxon>
        <taxon>Actinomycetota</taxon>
        <taxon>Actinomycetes</taxon>
        <taxon>Mycobacteriales</taxon>
        <taxon>Nocardiaceae</taxon>
        <taxon>Prescottella</taxon>
    </lineage>
</organism>
<dbReference type="EMBL" id="JARXVC010000002">
    <property type="protein sequence ID" value="MDH6279830.1"/>
    <property type="molecule type" value="Genomic_DNA"/>
</dbReference>
<comment type="caution">
    <text evidence="1">The sequence shown here is derived from an EMBL/GenBank/DDBJ whole genome shotgun (WGS) entry which is preliminary data.</text>
</comment>
<name>A0ABT6M7C3_9NOCA</name>
<gene>
    <name evidence="1" type="ORF">M2280_001039</name>
</gene>
<accession>A0ABT6M7C3</accession>
<keyword evidence="2" id="KW-1185">Reference proteome</keyword>
<sequence>MFRGRMGREWDDNIDELEPSDGYKVERRAVLVSTFERTIALAVAREQDRRA</sequence>